<gene>
    <name evidence="11" type="primary">PARPA_06583.1 scaffold 22734</name>
</gene>
<dbReference type="Pfam" id="PF11708">
    <property type="entry name" value="Slu7"/>
    <property type="match status" value="1"/>
</dbReference>
<keyword evidence="5 7" id="KW-0508">mRNA splicing</keyword>
<keyword evidence="12" id="KW-1185">Reference proteome</keyword>
<dbReference type="InterPro" id="IPR039974">
    <property type="entry name" value="Splicing_factor_SLU7"/>
</dbReference>
<dbReference type="GO" id="GO:0000398">
    <property type="term" value="P:mRNA splicing, via spliceosome"/>
    <property type="evidence" value="ECO:0007669"/>
    <property type="project" value="UniProtKB-UniRule"/>
</dbReference>
<dbReference type="AlphaFoldDB" id="A0A0B7N5D4"/>
<feature type="domain" description="Pre-mRNA-splicing factor SLU7" evidence="10">
    <location>
        <begin position="400"/>
        <end position="658"/>
    </location>
</feature>
<accession>A0A0B7N5D4</accession>
<feature type="compositionally biased region" description="Basic and acidic residues" evidence="8">
    <location>
        <begin position="432"/>
        <end position="441"/>
    </location>
</feature>
<reference evidence="11 12" key="1">
    <citation type="submission" date="2014-09" db="EMBL/GenBank/DDBJ databases">
        <authorList>
            <person name="Ellenberger Sabrina"/>
        </authorList>
    </citation>
    <scope>NUCLEOTIDE SEQUENCE [LARGE SCALE GENOMIC DNA]</scope>
    <source>
        <strain evidence="11 12">CBS 412.66</strain>
    </source>
</reference>
<protein>
    <recommendedName>
        <fullName evidence="7">Pre-mRNA-splicing factor SLU7</fullName>
    </recommendedName>
</protein>
<keyword evidence="3 7" id="KW-0507">mRNA processing</keyword>
<dbReference type="GO" id="GO:0005681">
    <property type="term" value="C:spliceosomal complex"/>
    <property type="evidence" value="ECO:0007669"/>
    <property type="project" value="UniProtKB-UniRule"/>
</dbReference>
<evidence type="ECO:0000256" key="4">
    <source>
        <dbReference type="ARBA" id="ARBA00022728"/>
    </source>
</evidence>
<evidence type="ECO:0000256" key="5">
    <source>
        <dbReference type="ARBA" id="ARBA00023187"/>
    </source>
</evidence>
<evidence type="ECO:0000313" key="12">
    <source>
        <dbReference type="Proteomes" id="UP000054107"/>
    </source>
</evidence>
<feature type="region of interest" description="Disordered" evidence="8">
    <location>
        <begin position="279"/>
        <end position="300"/>
    </location>
</feature>
<comment type="function">
    <text evidence="7">Involved in pre-mRNA splicing.</text>
</comment>
<dbReference type="GO" id="GO:0030628">
    <property type="term" value="F:pre-mRNA 3'-splice site binding"/>
    <property type="evidence" value="ECO:0007669"/>
    <property type="project" value="UniProtKB-UniRule"/>
</dbReference>
<dbReference type="Proteomes" id="UP000054107">
    <property type="component" value="Unassembled WGS sequence"/>
</dbReference>
<evidence type="ECO:0000256" key="8">
    <source>
        <dbReference type="SAM" id="MobiDB-lite"/>
    </source>
</evidence>
<dbReference type="PANTHER" id="PTHR12942:SF2">
    <property type="entry name" value="PRE-MRNA-SPLICING FACTOR SLU7"/>
    <property type="match status" value="1"/>
</dbReference>
<dbReference type="STRING" id="35722.A0A0B7N5D4"/>
<evidence type="ECO:0000256" key="2">
    <source>
        <dbReference type="ARBA" id="ARBA00007203"/>
    </source>
</evidence>
<dbReference type="EMBL" id="LN728061">
    <property type="protein sequence ID" value="CEP12612.1"/>
    <property type="molecule type" value="Genomic_DNA"/>
</dbReference>
<keyword evidence="9" id="KW-0732">Signal</keyword>
<feature type="signal peptide" evidence="9">
    <location>
        <begin position="1"/>
        <end position="20"/>
    </location>
</feature>
<dbReference type="OrthoDB" id="249612at2759"/>
<evidence type="ECO:0000313" key="11">
    <source>
        <dbReference type="EMBL" id="CEP12612.1"/>
    </source>
</evidence>
<organism evidence="11 12">
    <name type="scientific">Parasitella parasitica</name>
    <dbReference type="NCBI Taxonomy" id="35722"/>
    <lineage>
        <taxon>Eukaryota</taxon>
        <taxon>Fungi</taxon>
        <taxon>Fungi incertae sedis</taxon>
        <taxon>Mucoromycota</taxon>
        <taxon>Mucoromycotina</taxon>
        <taxon>Mucoromycetes</taxon>
        <taxon>Mucorales</taxon>
        <taxon>Mucorineae</taxon>
        <taxon>Mucoraceae</taxon>
        <taxon>Parasitella</taxon>
    </lineage>
</organism>
<comment type="subcellular location">
    <subcellularLocation>
        <location evidence="1 7">Nucleus</location>
    </subcellularLocation>
</comment>
<evidence type="ECO:0000256" key="7">
    <source>
        <dbReference type="RuleBase" id="RU367071"/>
    </source>
</evidence>
<comment type="similarity">
    <text evidence="2 7">Belongs to the SLU7 family.</text>
</comment>
<feature type="region of interest" description="Disordered" evidence="8">
    <location>
        <begin position="432"/>
        <end position="480"/>
    </location>
</feature>
<comment type="subunit">
    <text evidence="7">Associated with the spliceosome.</text>
</comment>
<evidence type="ECO:0000256" key="1">
    <source>
        <dbReference type="ARBA" id="ARBA00004123"/>
    </source>
</evidence>
<proteinExistence type="inferred from homology"/>
<keyword evidence="4 7" id="KW-0747">Spliceosome</keyword>
<sequence length="695" mass="79521">MKLRYALILSGFTVNSIVFATQIEKSKEQEWNDSDNMWEDVDNPDVCTNKASVGGPVYETVTITTTWVPPDLNIWAYPDGFLAATTTVYDTEEEAEMALERSQGKKKKFRRRKKHFKKKMRYGSHHYNMKPQAYLDEQQTTSSIVSFIGEYQNNPSIQEGDVILEEWQDQYGNVIAAFSVDNGYYKNAAGYVDVNEKNPMFTTTTSILEMSTPSLASLRIVETLLPKVLLNDEKDAVVSSDSNVAKSTIMSWTMFTYPPWKMQQNRLTKEEYRQAKDLDAARKAGTAPAEVDDEGREINPHTPQFMLKAPWYVDNGKVSLKHQRAPEKRKGRKFTEEDNFWYARGKRAGPAATKYRKGACENCGALTHKTKDCVERPRKKGAKWTGENIKADEIIQEVDLDWDEKRDRWNGYDPKEHDKVIEEYNQIEEARKKAKASELDKQGPTTTSEAKKIAGLSDDEQDDDDDKYADAADMPGQHVNQKTRTTIRNLRIREDTAKYLLNLDTDSAFYDPKTRSMRENPLADQTENDGLDFSGDNFVRYTGDAPQMAKVQLFAWQASERGNEVHLQANPTQVAILHKEYESKKDQVRDTTQKSILEKYGGEEYLEAPPKELLLAQSENYVEYSKTGRVIKGQERAKARSKYEEDVFINNHTTVWGSYWSEGQWGYKCCRSNLKNSYCTGQAGIEAQKASQLIK</sequence>
<feature type="chain" id="PRO_5002137797" description="Pre-mRNA-splicing factor SLU7" evidence="9">
    <location>
        <begin position="21"/>
        <end position="695"/>
    </location>
</feature>
<name>A0A0B7N5D4_9FUNG</name>
<evidence type="ECO:0000256" key="3">
    <source>
        <dbReference type="ARBA" id="ARBA00022664"/>
    </source>
</evidence>
<dbReference type="InterPro" id="IPR021715">
    <property type="entry name" value="Slu7_dom"/>
</dbReference>
<evidence type="ECO:0000259" key="10">
    <source>
        <dbReference type="Pfam" id="PF11708"/>
    </source>
</evidence>
<dbReference type="PANTHER" id="PTHR12942">
    <property type="entry name" value="STEP II SPLICING FACTOR SLU7"/>
    <property type="match status" value="1"/>
</dbReference>
<keyword evidence="6 7" id="KW-0539">Nucleus</keyword>
<evidence type="ECO:0000256" key="6">
    <source>
        <dbReference type="ARBA" id="ARBA00023242"/>
    </source>
</evidence>
<evidence type="ECO:0000256" key="9">
    <source>
        <dbReference type="SAM" id="SignalP"/>
    </source>
</evidence>
<feature type="compositionally biased region" description="Acidic residues" evidence="8">
    <location>
        <begin position="457"/>
        <end position="467"/>
    </location>
</feature>